<feature type="transmembrane region" description="Helical" evidence="3">
    <location>
        <begin position="27"/>
        <end position="48"/>
    </location>
</feature>
<feature type="region of interest" description="Disordered" evidence="2">
    <location>
        <begin position="382"/>
        <end position="423"/>
    </location>
</feature>
<name>A0A975AH26_9FIRM</name>
<protein>
    <submittedName>
        <fullName evidence="4">DUF5317 family protein</fullName>
    </submittedName>
</protein>
<feature type="compositionally biased region" description="Acidic residues" evidence="2">
    <location>
        <begin position="476"/>
        <end position="485"/>
    </location>
</feature>
<dbReference type="InterPro" id="IPR035168">
    <property type="entry name" value="DUF5317"/>
</dbReference>
<dbReference type="EMBL" id="CP071444">
    <property type="protein sequence ID" value="QSX08002.1"/>
    <property type="molecule type" value="Genomic_DNA"/>
</dbReference>
<keyword evidence="5" id="KW-1185">Reference proteome</keyword>
<dbReference type="RefSeq" id="WP_207299344.1">
    <property type="nucleotide sequence ID" value="NZ_CP071444.1"/>
</dbReference>
<evidence type="ECO:0000256" key="2">
    <source>
        <dbReference type="SAM" id="MobiDB-lite"/>
    </source>
</evidence>
<keyword evidence="3" id="KW-0472">Membrane</keyword>
<evidence type="ECO:0000256" key="1">
    <source>
        <dbReference type="SAM" id="Coils"/>
    </source>
</evidence>
<evidence type="ECO:0000256" key="3">
    <source>
        <dbReference type="SAM" id="Phobius"/>
    </source>
</evidence>
<dbReference type="KEGG" id="alka:J0B03_09340"/>
<dbReference type="Proteomes" id="UP000663499">
    <property type="component" value="Chromosome"/>
</dbReference>
<dbReference type="AlphaFoldDB" id="A0A975AH26"/>
<proteinExistence type="predicted"/>
<accession>A0A975AH26</accession>
<feature type="compositionally biased region" description="Basic and acidic residues" evidence="2">
    <location>
        <begin position="384"/>
        <end position="409"/>
    </location>
</feature>
<evidence type="ECO:0000313" key="4">
    <source>
        <dbReference type="EMBL" id="QSX08002.1"/>
    </source>
</evidence>
<feature type="coiled-coil region" evidence="1">
    <location>
        <begin position="217"/>
        <end position="244"/>
    </location>
</feature>
<keyword evidence="3" id="KW-0812">Transmembrane</keyword>
<gene>
    <name evidence="4" type="ORF">J0B03_09340</name>
</gene>
<feature type="transmembrane region" description="Helical" evidence="3">
    <location>
        <begin position="60"/>
        <end position="76"/>
    </location>
</feature>
<dbReference type="Pfam" id="PF17248">
    <property type="entry name" value="DUF5317"/>
    <property type="match status" value="1"/>
</dbReference>
<reference evidence="4" key="1">
    <citation type="submission" date="2021-03" db="EMBL/GenBank/DDBJ databases">
        <title>Alkalibacter marinus sp. nov., isolated from tidal flat sediment.</title>
        <authorList>
            <person name="Namirimu T."/>
            <person name="Yang J.-A."/>
            <person name="Yang S.-H."/>
            <person name="Kim Y.-J."/>
            <person name="Kwon K.K."/>
        </authorList>
    </citation>
    <scope>NUCLEOTIDE SEQUENCE</scope>
    <source>
        <strain evidence="4">ES005</strain>
    </source>
</reference>
<feature type="region of interest" description="Disordered" evidence="2">
    <location>
        <begin position="476"/>
        <end position="536"/>
    </location>
</feature>
<feature type="transmembrane region" description="Helical" evidence="3">
    <location>
        <begin position="82"/>
        <end position="99"/>
    </location>
</feature>
<organism evidence="4 5">
    <name type="scientific">Alkalibacter rhizosphaerae</name>
    <dbReference type="NCBI Taxonomy" id="2815577"/>
    <lineage>
        <taxon>Bacteria</taxon>
        <taxon>Bacillati</taxon>
        <taxon>Bacillota</taxon>
        <taxon>Clostridia</taxon>
        <taxon>Eubacteriales</taxon>
        <taxon>Eubacteriaceae</taxon>
        <taxon>Alkalibacter</taxon>
    </lineage>
</organism>
<feature type="region of interest" description="Disordered" evidence="2">
    <location>
        <begin position="292"/>
        <end position="320"/>
    </location>
</feature>
<keyword evidence="1" id="KW-0175">Coiled coil</keyword>
<sequence length="579" mass="65895">MIAILMLIAIIIGYIRKGKLRNLSNITIKLVPLLILAFLLQGSIYLAYVYDIAVIQDFDILIHFVSYILLFAALMSNFDNKWFVVMTLGMIMNFLVIFLNGGRMPVSVDAAEAIGLGEGLELLFARRAGTHQPLTEGMLLWYLADIIPIPFPSVASFFNNIYSIGDFFIYGGVMGVIQSAMVRDGSDQEVAENLDVLLEEELMTDKAAAALFDDEVNEEEVVRLRELRKRREEETRRIFRSEAEEYFDEKPSAPSMDEDETIAIPLEMMHKQEDQDSTTKVEVEEIESNILPSTPEEVVEPASVPDLSLESKPEIEGKKEEVSEPDWKLYTQDFANASLIGSSQLEDQIVKGENYSEEDLRQYRKYYTKPLHERMVIDLESDGYDWREKPAEPKEEAPPVEDHQEEPKPQETTSSDLPIDTTHPFVIVDGRIVENTHYKKAHGPVQAEATNGPVAWEAVSKPREKTQEHIPTFTEMAEESIEEPPIEPVVEPEKTDLEELPDETLDERSDPGPVEEPVNGWSSPEEEEELAPSGNILQKLHDEDRINLMKKMKERKEKGYSLVQVKVGEKTITFWKKDL</sequence>
<keyword evidence="3" id="KW-1133">Transmembrane helix</keyword>
<evidence type="ECO:0000313" key="5">
    <source>
        <dbReference type="Proteomes" id="UP000663499"/>
    </source>
</evidence>
<feature type="compositionally biased region" description="Basic and acidic residues" evidence="2">
    <location>
        <begin position="309"/>
        <end position="320"/>
    </location>
</feature>